<dbReference type="InterPro" id="IPR036736">
    <property type="entry name" value="ACP-like_sf"/>
</dbReference>
<feature type="region of interest" description="Disordered" evidence="3">
    <location>
        <begin position="1"/>
        <end position="32"/>
    </location>
</feature>
<feature type="domain" description="Carrier" evidence="5">
    <location>
        <begin position="31"/>
        <end position="108"/>
    </location>
</feature>
<keyword evidence="7" id="KW-1185">Reference proteome</keyword>
<reference evidence="6 7" key="1">
    <citation type="submission" date="2024-09" db="EMBL/GenBank/DDBJ databases">
        <title>The Natural Products Discovery Center: Release of the First 8490 Sequenced Strains for Exploring Actinobacteria Biosynthetic Diversity.</title>
        <authorList>
            <person name="Kalkreuter E."/>
            <person name="Kautsar S.A."/>
            <person name="Yang D."/>
            <person name="Bader C.D."/>
            <person name="Teijaro C.N."/>
            <person name="Fluegel L."/>
            <person name="Davis C.M."/>
            <person name="Simpson J.R."/>
            <person name="Lauterbach L."/>
            <person name="Steele A.D."/>
            <person name="Gui C."/>
            <person name="Meng S."/>
            <person name="Li G."/>
            <person name="Viehrig K."/>
            <person name="Ye F."/>
            <person name="Su P."/>
            <person name="Kiefer A.F."/>
            <person name="Nichols A."/>
            <person name="Cepeda A.J."/>
            <person name="Yan W."/>
            <person name="Fan B."/>
            <person name="Jiang Y."/>
            <person name="Adhikari A."/>
            <person name="Zheng C.-J."/>
            <person name="Schuster L."/>
            <person name="Cowan T.M."/>
            <person name="Smanski M.J."/>
            <person name="Chevrette M.G."/>
            <person name="De Carvalho L.P.S."/>
            <person name="Shen B."/>
        </authorList>
    </citation>
    <scope>NUCLEOTIDE SEQUENCE [LARGE SCALE GENOMIC DNA]</scope>
    <source>
        <strain evidence="6 7">NPDC058428</strain>
    </source>
</reference>
<protein>
    <submittedName>
        <fullName evidence="6">Pls/PosA family non-ribosomal peptide synthetase</fullName>
    </submittedName>
</protein>
<keyword evidence="4" id="KW-1133">Transmembrane helix</keyword>
<keyword evidence="4" id="KW-0812">Transmembrane</keyword>
<evidence type="ECO:0000313" key="6">
    <source>
        <dbReference type="EMBL" id="MFD4827177.1"/>
    </source>
</evidence>
<keyword evidence="1" id="KW-0596">Phosphopantetheine</keyword>
<dbReference type="PANTHER" id="PTHR43300">
    <property type="entry name" value="ACETYLTRANSFERASE"/>
    <property type="match status" value="1"/>
</dbReference>
<dbReference type="Proteomes" id="UP001598352">
    <property type="component" value="Unassembled WGS sequence"/>
</dbReference>
<dbReference type="InterPro" id="IPR012728">
    <property type="entry name" value="Pls/PosA_C"/>
</dbReference>
<feature type="transmembrane region" description="Helical" evidence="4">
    <location>
        <begin position="376"/>
        <end position="398"/>
    </location>
</feature>
<evidence type="ECO:0000256" key="3">
    <source>
        <dbReference type="SAM" id="MobiDB-lite"/>
    </source>
</evidence>
<dbReference type="SUPFAM" id="SSF51161">
    <property type="entry name" value="Trimeric LpxA-like enzymes"/>
    <property type="match status" value="2"/>
</dbReference>
<evidence type="ECO:0000256" key="1">
    <source>
        <dbReference type="ARBA" id="ARBA00022450"/>
    </source>
</evidence>
<dbReference type="RefSeq" id="WP_382777384.1">
    <property type="nucleotide sequence ID" value="NZ_JBHXKZ010000037.1"/>
</dbReference>
<dbReference type="NCBIfam" id="TIGR02353">
    <property type="entry name" value="NRPS_term_dom"/>
    <property type="match status" value="1"/>
</dbReference>
<dbReference type="EMBL" id="JBHXKZ010000037">
    <property type="protein sequence ID" value="MFD4827177.1"/>
    <property type="molecule type" value="Genomic_DNA"/>
</dbReference>
<feature type="transmembrane region" description="Helical" evidence="4">
    <location>
        <begin position="668"/>
        <end position="690"/>
    </location>
</feature>
<dbReference type="SUPFAM" id="SSF47336">
    <property type="entry name" value="ACP-like"/>
    <property type="match status" value="1"/>
</dbReference>
<keyword evidence="2" id="KW-0597">Phosphoprotein</keyword>
<dbReference type="Pfam" id="PF00550">
    <property type="entry name" value="PP-binding"/>
    <property type="match status" value="1"/>
</dbReference>
<dbReference type="InterPro" id="IPR011004">
    <property type="entry name" value="Trimer_LpxA-like_sf"/>
</dbReference>
<feature type="transmembrane region" description="Helical" evidence="4">
    <location>
        <begin position="641"/>
        <end position="662"/>
    </location>
</feature>
<feature type="transmembrane region" description="Helical" evidence="4">
    <location>
        <begin position="418"/>
        <end position="443"/>
    </location>
</feature>
<dbReference type="PROSITE" id="PS50075">
    <property type="entry name" value="CARRIER"/>
    <property type="match status" value="1"/>
</dbReference>
<gene>
    <name evidence="6" type="ORF">ACFWOQ_31890</name>
</gene>
<keyword evidence="4" id="KW-0472">Membrane</keyword>
<name>A0ABW6FEP0_9ACTN</name>
<sequence length="861" mass="92486">MVAEQADTLAPHRTQPAHTEDPRAAPATPPRDADSIERILAEVLADVVQAADVAAGSDFFADLGADSLVMAKFCARIRKRADVPPVSMKDVYRHPSVGALAASLATTVSEAPLPAAAPSPTAAAPSPPAVREPGGGSAHYVLCGLLQLLSFLGYSLVVAFVATQGYDWVSGASGALDAYLRAVVFGVAAFLCLSALPILAKWTLIGRWKPVHIRVWSLGYVRFWLVKSLVRADPLVLFAGSPLYTGYLRLLGARIGRGVTVFSRSVPVCTDLLTIGAGSVVRKDASFSCYRAHDGVIQTGPVTLGKDTTVSAATVLDIGTSLGDGARLGHASSLHRGQSVPAGEHWHGSPAQRADVEVPRVDPVPFGPLRRPLHSLLQLLTALLLYIPLAVGGVGILLAQVPQLAAFARPGPTALTTWVFYTEAFAASVVLFFGAIPLGLLLVTLVPRLLGRTLTPGRAYPLFGFHHGVQRTIELVTNRKFLNRLFGDSSAIVHYLRHLGYDLSRVHQTGSNFGTEVKHEIPTLSTVGSGTMVADGLSIINTDYSSTSFRVSRTSIGPRNFLGNRIAYPPQGRTGDNCLLATKVMVPVDGPVREGVGLLGSPSFEIPRSVLRDSSFDRLKAADELRRLLPRKNRHNVATMGWYLLVRWLHFFLITLLVAVAAELHGPYGVLALALANVGVLLFTAGYFILVERAFTARTPLVPLFCSIYDIRFWRHERYWKAPSESYLRIFNGTPFKNVIWRLLGVRIGRHVFDDGCFLTERAMAAIGDHCTLNNGAVVQCHSQEDGAFKSDRSAIGARCTLGVGAFVHYGVTIGDGAELAPDSFLMKGEVVPENARWGGNPARPMERGDTPGGGGRHANA</sequence>
<organism evidence="6 7">
    <name type="scientific">Streptomyces rubiginosohelvolus</name>
    <dbReference type="NCBI Taxonomy" id="67362"/>
    <lineage>
        <taxon>Bacteria</taxon>
        <taxon>Bacillati</taxon>
        <taxon>Actinomycetota</taxon>
        <taxon>Actinomycetes</taxon>
        <taxon>Kitasatosporales</taxon>
        <taxon>Streptomycetaceae</taxon>
        <taxon>Streptomyces</taxon>
    </lineage>
</organism>
<dbReference type="Gene3D" id="1.10.1200.10">
    <property type="entry name" value="ACP-like"/>
    <property type="match status" value="1"/>
</dbReference>
<dbReference type="InterPro" id="IPR020806">
    <property type="entry name" value="PKS_PP-bd"/>
</dbReference>
<dbReference type="PANTHER" id="PTHR43300:SF11">
    <property type="entry name" value="ACETYLTRANSFERASE RV3034C-RELATED"/>
    <property type="match status" value="1"/>
</dbReference>
<feature type="compositionally biased region" description="Gly residues" evidence="3">
    <location>
        <begin position="851"/>
        <end position="861"/>
    </location>
</feature>
<dbReference type="InterPro" id="IPR050179">
    <property type="entry name" value="Trans_hexapeptide_repeat"/>
</dbReference>
<dbReference type="Gene3D" id="2.160.10.10">
    <property type="entry name" value="Hexapeptide repeat proteins"/>
    <property type="match status" value="2"/>
</dbReference>
<evidence type="ECO:0000256" key="2">
    <source>
        <dbReference type="ARBA" id="ARBA00022553"/>
    </source>
</evidence>
<evidence type="ECO:0000313" key="7">
    <source>
        <dbReference type="Proteomes" id="UP001598352"/>
    </source>
</evidence>
<feature type="transmembrane region" description="Helical" evidence="4">
    <location>
        <begin position="178"/>
        <end position="200"/>
    </location>
</feature>
<proteinExistence type="predicted"/>
<accession>A0ABW6FEP0</accession>
<feature type="region of interest" description="Disordered" evidence="3">
    <location>
        <begin position="836"/>
        <end position="861"/>
    </location>
</feature>
<evidence type="ECO:0000256" key="4">
    <source>
        <dbReference type="SAM" id="Phobius"/>
    </source>
</evidence>
<comment type="caution">
    <text evidence="6">The sequence shown here is derived from an EMBL/GenBank/DDBJ whole genome shotgun (WGS) entry which is preliminary data.</text>
</comment>
<feature type="transmembrane region" description="Helical" evidence="4">
    <location>
        <begin position="140"/>
        <end position="166"/>
    </location>
</feature>
<dbReference type="SMART" id="SM00823">
    <property type="entry name" value="PKS_PP"/>
    <property type="match status" value="1"/>
</dbReference>
<dbReference type="InterPro" id="IPR009081">
    <property type="entry name" value="PP-bd_ACP"/>
</dbReference>
<evidence type="ECO:0000259" key="5">
    <source>
        <dbReference type="PROSITE" id="PS50075"/>
    </source>
</evidence>